<keyword evidence="13" id="KW-1185">Reference proteome</keyword>
<evidence type="ECO:0000256" key="3">
    <source>
        <dbReference type="ARBA" id="ARBA00022723"/>
    </source>
</evidence>
<dbReference type="InterPro" id="IPR004035">
    <property type="entry name" value="Endouclease-III_FeS-bd_BS"/>
</dbReference>
<evidence type="ECO:0000256" key="4">
    <source>
        <dbReference type="ARBA" id="ARBA00022763"/>
    </source>
</evidence>
<comment type="cofactor">
    <cofactor evidence="10">
        <name>[4Fe-4S] cluster</name>
        <dbReference type="ChEBI" id="CHEBI:49883"/>
    </cofactor>
    <text evidence="10">Binds 1 [4Fe-4S] cluster.</text>
</comment>
<accession>A0A397RVJ4</accession>
<name>A0A397RVJ4_9MOLU</name>
<evidence type="ECO:0000313" key="12">
    <source>
        <dbReference type="EMBL" id="RIA78213.1"/>
    </source>
</evidence>
<evidence type="ECO:0000313" key="13">
    <source>
        <dbReference type="Proteomes" id="UP000266506"/>
    </source>
</evidence>
<keyword evidence="3 10" id="KW-0479">Metal-binding</keyword>
<keyword evidence="2 10" id="KW-0004">4Fe-4S</keyword>
<dbReference type="GO" id="GO:0140078">
    <property type="term" value="F:class I DNA-(apurinic or apyrimidinic site) endonuclease activity"/>
    <property type="evidence" value="ECO:0007669"/>
    <property type="project" value="UniProtKB-EC"/>
</dbReference>
<evidence type="ECO:0000256" key="10">
    <source>
        <dbReference type="HAMAP-Rule" id="MF_00942"/>
    </source>
</evidence>
<keyword evidence="12" id="KW-0540">Nuclease</keyword>
<evidence type="ECO:0000256" key="8">
    <source>
        <dbReference type="ARBA" id="ARBA00023204"/>
    </source>
</evidence>
<feature type="domain" description="HhH-GPD" evidence="11">
    <location>
        <begin position="38"/>
        <end position="186"/>
    </location>
</feature>
<comment type="caution">
    <text evidence="12">The sequence shown here is derived from an EMBL/GenBank/DDBJ whole genome shotgun (WGS) entry which is preliminary data.</text>
</comment>
<dbReference type="GO" id="GO:0006285">
    <property type="term" value="P:base-excision repair, AP site formation"/>
    <property type="evidence" value="ECO:0007669"/>
    <property type="project" value="TreeGrafter"/>
</dbReference>
<keyword evidence="10" id="KW-0238">DNA-binding</keyword>
<comment type="function">
    <text evidence="10">DNA repair enzyme that has both DNA N-glycosylase activity and AP-lyase activity. The DNA N-glycosylase activity releases various damaged pyrimidines from DNA by cleaving the N-glycosidic bond, leaving an AP (apurinic/apyrimidinic) site. The AP-lyase activity cleaves the phosphodiester bond 3' to the AP site by a beta-elimination, leaving a 3'-terminal unsaturated sugar and a product with a terminal 5'-phosphate.</text>
</comment>
<dbReference type="InterPro" id="IPR005759">
    <property type="entry name" value="Nth"/>
</dbReference>
<protein>
    <recommendedName>
        <fullName evidence="10">Endonuclease III</fullName>
        <ecNumber evidence="10">4.2.99.18</ecNumber>
    </recommendedName>
    <alternativeName>
        <fullName evidence="10">DNA-(apurinic or apyrimidinic site) lyase</fullName>
    </alternativeName>
</protein>
<keyword evidence="12" id="KW-0255">Endonuclease</keyword>
<dbReference type="NCBIfam" id="TIGR01083">
    <property type="entry name" value="nth"/>
    <property type="match status" value="1"/>
</dbReference>
<dbReference type="InterPro" id="IPR011257">
    <property type="entry name" value="DNA_glycosylase"/>
</dbReference>
<dbReference type="EMBL" id="QXEV01000003">
    <property type="protein sequence ID" value="RIA78213.1"/>
    <property type="molecule type" value="Genomic_DNA"/>
</dbReference>
<keyword evidence="4 10" id="KW-0227">DNA damage</keyword>
<evidence type="ECO:0000256" key="1">
    <source>
        <dbReference type="ARBA" id="ARBA00008343"/>
    </source>
</evidence>
<dbReference type="HAMAP" id="MF_00942">
    <property type="entry name" value="Nth"/>
    <property type="match status" value="1"/>
</dbReference>
<keyword evidence="7 10" id="KW-0411">Iron-sulfur</keyword>
<organism evidence="12 13">
    <name type="scientific">Anaeroplasma bactoclasticum</name>
    <dbReference type="NCBI Taxonomy" id="2088"/>
    <lineage>
        <taxon>Bacteria</taxon>
        <taxon>Bacillati</taxon>
        <taxon>Mycoplasmatota</taxon>
        <taxon>Mollicutes</taxon>
        <taxon>Anaeroplasmatales</taxon>
        <taxon>Anaeroplasmataceae</taxon>
        <taxon>Anaeroplasma</taxon>
    </lineage>
</organism>
<dbReference type="RefSeq" id="WP_211321012.1">
    <property type="nucleotide sequence ID" value="NZ_QXEV01000003.1"/>
</dbReference>
<proteinExistence type="inferred from homology"/>
<keyword evidence="6 10" id="KW-0408">Iron</keyword>
<dbReference type="InParanoid" id="A0A397RVJ4"/>
<dbReference type="InterPro" id="IPR003265">
    <property type="entry name" value="HhH-GPD_domain"/>
</dbReference>
<evidence type="ECO:0000256" key="7">
    <source>
        <dbReference type="ARBA" id="ARBA00023014"/>
    </source>
</evidence>
<evidence type="ECO:0000256" key="9">
    <source>
        <dbReference type="ARBA" id="ARBA00023295"/>
    </source>
</evidence>
<dbReference type="InterPro" id="IPR023170">
    <property type="entry name" value="HhH_base_excis_C"/>
</dbReference>
<keyword evidence="10 12" id="KW-0456">Lyase</keyword>
<feature type="binding site" evidence="10">
    <location>
        <position position="198"/>
    </location>
    <ligand>
        <name>[4Fe-4S] cluster</name>
        <dbReference type="ChEBI" id="CHEBI:49883"/>
    </ligand>
</feature>
<dbReference type="Proteomes" id="UP000266506">
    <property type="component" value="Unassembled WGS sequence"/>
</dbReference>
<keyword evidence="9 10" id="KW-0326">Glycosidase</keyword>
<dbReference type="Gene3D" id="1.10.340.30">
    <property type="entry name" value="Hypothetical protein, domain 2"/>
    <property type="match status" value="1"/>
</dbReference>
<keyword evidence="5 10" id="KW-0378">Hydrolase</keyword>
<reference evidence="12 13" key="1">
    <citation type="submission" date="2018-08" db="EMBL/GenBank/DDBJ databases">
        <title>Genomic Encyclopedia of Archaeal and Bacterial Type Strains, Phase II (KMG-II): from individual species to whole genera.</title>
        <authorList>
            <person name="Goeker M."/>
        </authorList>
    </citation>
    <scope>NUCLEOTIDE SEQUENCE [LARGE SCALE GENOMIC DNA]</scope>
    <source>
        <strain evidence="12 13">ATCC 27112</strain>
    </source>
</reference>
<dbReference type="Pfam" id="PF00730">
    <property type="entry name" value="HhH-GPD"/>
    <property type="match status" value="1"/>
</dbReference>
<keyword evidence="8 10" id="KW-0234">DNA repair</keyword>
<dbReference type="SUPFAM" id="SSF48150">
    <property type="entry name" value="DNA-glycosylase"/>
    <property type="match status" value="1"/>
</dbReference>
<dbReference type="Pfam" id="PF00633">
    <property type="entry name" value="HHH"/>
    <property type="match status" value="1"/>
</dbReference>
<sequence length="208" mass="23625">MNKEKSKEIVDILKEIITNPAPELDFKNPFELIIAVVLSAQTTDKRVNIVTKELFLKYPDAKSLSMADYDTIYNIITPLGLAKTKAKNIIALAKTLDEKYLGIVPNDFESLVELPGVGRKTASVVLAVGFNIPAMPVDTHLYRMAKRLGYIKEDEDILKAEEVYKKYIPKNEWANAHHLFLLFGRYHCTAKNPLCKDCKLKIYCKYKG</sequence>
<dbReference type="GO" id="GO:0051539">
    <property type="term" value="F:4 iron, 4 sulfur cluster binding"/>
    <property type="evidence" value="ECO:0007669"/>
    <property type="project" value="UniProtKB-UniRule"/>
</dbReference>
<dbReference type="AlphaFoldDB" id="A0A397RVJ4"/>
<dbReference type="FunCoup" id="A0A397RVJ4">
    <property type="interactions" value="311"/>
</dbReference>
<dbReference type="Gene3D" id="1.10.1670.10">
    <property type="entry name" value="Helix-hairpin-Helix base-excision DNA repair enzymes (C-terminal)"/>
    <property type="match status" value="1"/>
</dbReference>
<dbReference type="InterPro" id="IPR004036">
    <property type="entry name" value="Endonuclease-III-like_CS2"/>
</dbReference>
<dbReference type="GO" id="GO:0046872">
    <property type="term" value="F:metal ion binding"/>
    <property type="evidence" value="ECO:0007669"/>
    <property type="project" value="UniProtKB-KW"/>
</dbReference>
<evidence type="ECO:0000259" key="11">
    <source>
        <dbReference type="SMART" id="SM00478"/>
    </source>
</evidence>
<dbReference type="InterPro" id="IPR000445">
    <property type="entry name" value="HhH_motif"/>
</dbReference>
<comment type="catalytic activity">
    <reaction evidence="10">
        <text>2'-deoxyribonucleotide-(2'-deoxyribose 5'-phosphate)-2'-deoxyribonucleotide-DNA = a 3'-end 2'-deoxyribonucleotide-(2,3-dehydro-2,3-deoxyribose 5'-phosphate)-DNA + a 5'-end 5'-phospho-2'-deoxyribonucleoside-DNA + H(+)</text>
        <dbReference type="Rhea" id="RHEA:66592"/>
        <dbReference type="Rhea" id="RHEA-COMP:13180"/>
        <dbReference type="Rhea" id="RHEA-COMP:16897"/>
        <dbReference type="Rhea" id="RHEA-COMP:17067"/>
        <dbReference type="ChEBI" id="CHEBI:15378"/>
        <dbReference type="ChEBI" id="CHEBI:136412"/>
        <dbReference type="ChEBI" id="CHEBI:157695"/>
        <dbReference type="ChEBI" id="CHEBI:167181"/>
        <dbReference type="EC" id="4.2.99.18"/>
    </reaction>
</comment>
<dbReference type="FunFam" id="1.10.340.30:FF:000001">
    <property type="entry name" value="Endonuclease III"/>
    <property type="match status" value="1"/>
</dbReference>
<dbReference type="EC" id="4.2.99.18" evidence="10"/>
<dbReference type="PANTHER" id="PTHR10359">
    <property type="entry name" value="A/G-SPECIFIC ADENINE GLYCOSYLASE/ENDONUCLEASE III"/>
    <property type="match status" value="1"/>
</dbReference>
<evidence type="ECO:0000256" key="6">
    <source>
        <dbReference type="ARBA" id="ARBA00023004"/>
    </source>
</evidence>
<feature type="binding site" evidence="10">
    <location>
        <position position="204"/>
    </location>
    <ligand>
        <name>[4Fe-4S] cluster</name>
        <dbReference type="ChEBI" id="CHEBI:49883"/>
    </ligand>
</feature>
<dbReference type="PROSITE" id="PS00764">
    <property type="entry name" value="ENDONUCLEASE_III_1"/>
    <property type="match status" value="1"/>
</dbReference>
<dbReference type="PROSITE" id="PS01155">
    <property type="entry name" value="ENDONUCLEASE_III_2"/>
    <property type="match status" value="1"/>
</dbReference>
<gene>
    <name evidence="10" type="primary">nth</name>
    <name evidence="12" type="ORF">EI71_00525</name>
</gene>
<dbReference type="GO" id="GO:0019104">
    <property type="term" value="F:DNA N-glycosylase activity"/>
    <property type="evidence" value="ECO:0007669"/>
    <property type="project" value="UniProtKB-UniRule"/>
</dbReference>
<comment type="similarity">
    <text evidence="1 10">Belongs to the Nth/MutY family.</text>
</comment>
<feature type="binding site" evidence="10">
    <location>
        <position position="188"/>
    </location>
    <ligand>
        <name>[4Fe-4S] cluster</name>
        <dbReference type="ChEBI" id="CHEBI:49883"/>
    </ligand>
</feature>
<dbReference type="GO" id="GO:0003677">
    <property type="term" value="F:DNA binding"/>
    <property type="evidence" value="ECO:0007669"/>
    <property type="project" value="UniProtKB-UniRule"/>
</dbReference>
<evidence type="ECO:0000256" key="5">
    <source>
        <dbReference type="ARBA" id="ARBA00022801"/>
    </source>
</evidence>
<dbReference type="PANTHER" id="PTHR10359:SF18">
    <property type="entry name" value="ENDONUCLEASE III"/>
    <property type="match status" value="1"/>
</dbReference>
<dbReference type="CDD" id="cd00056">
    <property type="entry name" value="ENDO3c"/>
    <property type="match status" value="1"/>
</dbReference>
<dbReference type="SMART" id="SM00478">
    <property type="entry name" value="ENDO3c"/>
    <property type="match status" value="1"/>
</dbReference>
<dbReference type="PIRSF" id="PIRSF001435">
    <property type="entry name" value="Nth"/>
    <property type="match status" value="1"/>
</dbReference>
<evidence type="ECO:0000256" key="2">
    <source>
        <dbReference type="ARBA" id="ARBA00022485"/>
    </source>
</evidence>
<feature type="binding site" evidence="10">
    <location>
        <position position="195"/>
    </location>
    <ligand>
        <name>[4Fe-4S] cluster</name>
        <dbReference type="ChEBI" id="CHEBI:49883"/>
    </ligand>
</feature>